<gene>
    <name evidence="1" type="ORF">METZ01_LOCUS338616</name>
</gene>
<name>A0A382QM07_9ZZZZ</name>
<sequence>MNPILLSTEDSHKKCSRQFLGIPD</sequence>
<proteinExistence type="predicted"/>
<accession>A0A382QM07</accession>
<organism evidence="1">
    <name type="scientific">marine metagenome</name>
    <dbReference type="NCBI Taxonomy" id="408172"/>
    <lineage>
        <taxon>unclassified sequences</taxon>
        <taxon>metagenomes</taxon>
        <taxon>ecological metagenomes</taxon>
    </lineage>
</organism>
<dbReference type="AlphaFoldDB" id="A0A382QM07"/>
<reference evidence="1" key="1">
    <citation type="submission" date="2018-05" db="EMBL/GenBank/DDBJ databases">
        <authorList>
            <person name="Lanie J.A."/>
            <person name="Ng W.-L."/>
            <person name="Kazmierczak K.M."/>
            <person name="Andrzejewski T.M."/>
            <person name="Davidsen T.M."/>
            <person name="Wayne K.J."/>
            <person name="Tettelin H."/>
            <person name="Glass J.I."/>
            <person name="Rusch D."/>
            <person name="Podicherti R."/>
            <person name="Tsui H.-C.T."/>
            <person name="Winkler M.E."/>
        </authorList>
    </citation>
    <scope>NUCLEOTIDE SEQUENCE</scope>
</reference>
<protein>
    <submittedName>
        <fullName evidence="1">Uncharacterized protein</fullName>
    </submittedName>
</protein>
<evidence type="ECO:0000313" key="1">
    <source>
        <dbReference type="EMBL" id="SVC85762.1"/>
    </source>
</evidence>
<dbReference type="EMBL" id="UINC01115033">
    <property type="protein sequence ID" value="SVC85762.1"/>
    <property type="molecule type" value="Genomic_DNA"/>
</dbReference>